<comment type="similarity">
    <text evidence="2">Belongs to the UPF0719 family.</text>
</comment>
<feature type="transmembrane region" description="Helical" evidence="7">
    <location>
        <begin position="70"/>
        <end position="91"/>
    </location>
</feature>
<proteinExistence type="inferred from homology"/>
<comment type="caution">
    <text evidence="8">The sequence shown here is derived from an EMBL/GenBank/DDBJ whole genome shotgun (WGS) entry which is preliminary data.</text>
</comment>
<dbReference type="RefSeq" id="WP_204519733.1">
    <property type="nucleotide sequence ID" value="NZ_BAABIN010000008.1"/>
</dbReference>
<keyword evidence="3" id="KW-1003">Cell membrane</keyword>
<dbReference type="EMBL" id="JAFBEB010000019">
    <property type="protein sequence ID" value="MBM7592086.1"/>
    <property type="molecule type" value="Genomic_DNA"/>
</dbReference>
<dbReference type="Pfam" id="PF03994">
    <property type="entry name" value="DUF350"/>
    <property type="match status" value="1"/>
</dbReference>
<feature type="transmembrane region" description="Helical" evidence="7">
    <location>
        <begin position="45"/>
        <end position="64"/>
    </location>
</feature>
<evidence type="ECO:0000256" key="5">
    <source>
        <dbReference type="ARBA" id="ARBA00022989"/>
    </source>
</evidence>
<feature type="transmembrane region" description="Helical" evidence="7">
    <location>
        <begin position="112"/>
        <end position="132"/>
    </location>
</feature>
<accession>A0A938Y534</accession>
<reference evidence="8" key="1">
    <citation type="submission" date="2021-01" db="EMBL/GenBank/DDBJ databases">
        <title>Genomic Encyclopedia of Type Strains, Phase IV (KMG-IV): sequencing the most valuable type-strain genomes for metagenomic binning, comparative biology and taxonomic classification.</title>
        <authorList>
            <person name="Goeker M."/>
        </authorList>
    </citation>
    <scope>NUCLEOTIDE SEQUENCE</scope>
    <source>
        <strain evidence="8">DSM 25523</strain>
    </source>
</reference>
<dbReference type="AlphaFoldDB" id="A0A938Y534"/>
<dbReference type="GO" id="GO:0005886">
    <property type="term" value="C:plasma membrane"/>
    <property type="evidence" value="ECO:0007669"/>
    <property type="project" value="UniProtKB-SubCell"/>
</dbReference>
<feature type="transmembrane region" description="Helical" evidence="7">
    <location>
        <begin position="6"/>
        <end position="25"/>
    </location>
</feature>
<evidence type="ECO:0000256" key="6">
    <source>
        <dbReference type="ARBA" id="ARBA00023136"/>
    </source>
</evidence>
<evidence type="ECO:0000313" key="9">
    <source>
        <dbReference type="Proteomes" id="UP000717624"/>
    </source>
</evidence>
<evidence type="ECO:0000256" key="7">
    <source>
        <dbReference type="SAM" id="Phobius"/>
    </source>
</evidence>
<name>A0A938Y534_9BACL</name>
<sequence>MILQILGMIVWAIAGAILLTVLMWIDSLFTKYKDLAEIKKGNMAVTSRFVMKLFAQGYILSQSIAKSDDLWQAVLASVVSFAILLVLEKLVEFFFRKFAGIDLDEGTKQGQLSYALVAGTLHIVGALVLGAYL</sequence>
<protein>
    <submittedName>
        <fullName evidence="8">Uncharacterized membrane protein YjfL (UPF0719 family)</fullName>
    </submittedName>
</protein>
<keyword evidence="6 7" id="KW-0472">Membrane</keyword>
<keyword evidence="9" id="KW-1185">Reference proteome</keyword>
<evidence type="ECO:0000256" key="3">
    <source>
        <dbReference type="ARBA" id="ARBA00022475"/>
    </source>
</evidence>
<gene>
    <name evidence="8" type="ORF">JOD01_003738</name>
</gene>
<dbReference type="InterPro" id="IPR007140">
    <property type="entry name" value="DUF350"/>
</dbReference>
<organism evidence="8 9">
    <name type="scientific">Brevibacillus fulvus</name>
    <dbReference type="NCBI Taxonomy" id="1125967"/>
    <lineage>
        <taxon>Bacteria</taxon>
        <taxon>Bacillati</taxon>
        <taxon>Bacillota</taxon>
        <taxon>Bacilli</taxon>
        <taxon>Bacillales</taxon>
        <taxon>Paenibacillaceae</taxon>
        <taxon>Brevibacillus</taxon>
    </lineage>
</organism>
<evidence type="ECO:0000256" key="1">
    <source>
        <dbReference type="ARBA" id="ARBA00004651"/>
    </source>
</evidence>
<evidence type="ECO:0000256" key="2">
    <source>
        <dbReference type="ARBA" id="ARBA00005779"/>
    </source>
</evidence>
<keyword evidence="4 7" id="KW-0812">Transmembrane</keyword>
<comment type="subcellular location">
    <subcellularLocation>
        <location evidence="1">Cell membrane</location>
        <topology evidence="1">Multi-pass membrane protein</topology>
    </subcellularLocation>
</comment>
<evidence type="ECO:0000313" key="8">
    <source>
        <dbReference type="EMBL" id="MBM7592086.1"/>
    </source>
</evidence>
<evidence type="ECO:0000256" key="4">
    <source>
        <dbReference type="ARBA" id="ARBA00022692"/>
    </source>
</evidence>
<dbReference type="Proteomes" id="UP000717624">
    <property type="component" value="Unassembled WGS sequence"/>
</dbReference>
<keyword evidence="5 7" id="KW-1133">Transmembrane helix</keyword>